<reference evidence="1 2" key="1">
    <citation type="submission" date="2017-09" db="EMBL/GenBank/DDBJ databases">
        <title>Depth-based differentiation of microbial function through sediment-hosted aquifers and enrichment of novel symbionts in the deep terrestrial subsurface.</title>
        <authorList>
            <person name="Probst A.J."/>
            <person name="Ladd B."/>
            <person name="Jarett J.K."/>
            <person name="Geller-Mcgrath D.E."/>
            <person name="Sieber C.M."/>
            <person name="Emerson J.B."/>
            <person name="Anantharaman K."/>
            <person name="Thomas B.C."/>
            <person name="Malmstrom R."/>
            <person name="Stieglmeier M."/>
            <person name="Klingl A."/>
            <person name="Woyke T."/>
            <person name="Ryan C.M."/>
            <person name="Banfield J.F."/>
        </authorList>
    </citation>
    <scope>NUCLEOTIDE SEQUENCE [LARGE SCALE GENOMIC DNA]</scope>
    <source>
        <strain evidence="1">CG17_big_fil_post_rev_8_21_14_2_50_48_46</strain>
    </source>
</reference>
<dbReference type="Proteomes" id="UP000231019">
    <property type="component" value="Unassembled WGS sequence"/>
</dbReference>
<dbReference type="PROSITE" id="PS51257">
    <property type="entry name" value="PROKAR_LIPOPROTEIN"/>
    <property type="match status" value="1"/>
</dbReference>
<evidence type="ECO:0008006" key="3">
    <source>
        <dbReference type="Google" id="ProtNLM"/>
    </source>
</evidence>
<dbReference type="EMBL" id="PFFQ01000014">
    <property type="protein sequence ID" value="PIW18092.1"/>
    <property type="molecule type" value="Genomic_DNA"/>
</dbReference>
<organism evidence="1 2">
    <name type="scientific">bacterium (Candidatus Blackallbacteria) CG17_big_fil_post_rev_8_21_14_2_50_48_46</name>
    <dbReference type="NCBI Taxonomy" id="2014261"/>
    <lineage>
        <taxon>Bacteria</taxon>
        <taxon>Candidatus Blackallbacteria</taxon>
    </lineage>
</organism>
<evidence type="ECO:0000313" key="1">
    <source>
        <dbReference type="EMBL" id="PIW18092.1"/>
    </source>
</evidence>
<sequence>MPKILFWLRFMLSGGLCALFLVGFSSCAAVFVWLSQENVSWDYLQTKTSGIKLKPALISPQEIQIPLEVIPTFDSALCFSEVTGQVVKNRILIHLKKGLCPETPPAPLFLKIKRLQAGNYEIRYLDDSGVQSPILGQVEVP</sequence>
<protein>
    <recommendedName>
        <fullName evidence="3">Lipoprotein</fullName>
    </recommendedName>
</protein>
<accession>A0A2M7G7N1</accession>
<name>A0A2M7G7N1_9BACT</name>
<proteinExistence type="predicted"/>
<evidence type="ECO:0000313" key="2">
    <source>
        <dbReference type="Proteomes" id="UP000231019"/>
    </source>
</evidence>
<comment type="caution">
    <text evidence="1">The sequence shown here is derived from an EMBL/GenBank/DDBJ whole genome shotgun (WGS) entry which is preliminary data.</text>
</comment>
<dbReference type="AlphaFoldDB" id="A0A2M7G7N1"/>
<gene>
    <name evidence="1" type="ORF">COW36_06055</name>
</gene>